<dbReference type="Proteomes" id="UP001214603">
    <property type="component" value="Chromosome 4"/>
</dbReference>
<accession>A0AAF0ISB8</accession>
<dbReference type="Gene3D" id="3.40.50.1240">
    <property type="entry name" value="Phosphoglycerate mutase-like"/>
    <property type="match status" value="1"/>
</dbReference>
<keyword evidence="1" id="KW-0732">Signal</keyword>
<evidence type="ECO:0000256" key="1">
    <source>
        <dbReference type="SAM" id="SignalP"/>
    </source>
</evidence>
<proteinExistence type="predicted"/>
<dbReference type="AlphaFoldDB" id="A0AAF0ISB8"/>
<name>A0AAF0ISB8_9BASI</name>
<feature type="signal peptide" evidence="1">
    <location>
        <begin position="1"/>
        <end position="19"/>
    </location>
</feature>
<evidence type="ECO:0000313" key="3">
    <source>
        <dbReference type="Proteomes" id="UP001214603"/>
    </source>
</evidence>
<dbReference type="SUPFAM" id="SSF53254">
    <property type="entry name" value="Phosphoglycerate mutase-like"/>
    <property type="match status" value="1"/>
</dbReference>
<protein>
    <recommendedName>
        <fullName evidence="4">Phosphoglycerate mutase family protein</fullName>
    </recommendedName>
</protein>
<evidence type="ECO:0000313" key="2">
    <source>
        <dbReference type="EMBL" id="WFD03485.1"/>
    </source>
</evidence>
<dbReference type="CDD" id="cd07040">
    <property type="entry name" value="HP"/>
    <property type="match status" value="1"/>
</dbReference>
<keyword evidence="3" id="KW-1185">Reference proteome</keyword>
<organism evidence="2 3">
    <name type="scientific">Malassezia obtusa</name>
    <dbReference type="NCBI Taxonomy" id="76774"/>
    <lineage>
        <taxon>Eukaryota</taxon>
        <taxon>Fungi</taxon>
        <taxon>Dikarya</taxon>
        <taxon>Basidiomycota</taxon>
        <taxon>Ustilaginomycotina</taxon>
        <taxon>Malasseziomycetes</taxon>
        <taxon>Malasseziales</taxon>
        <taxon>Malasseziaceae</taxon>
        <taxon>Malassezia</taxon>
    </lineage>
</organism>
<dbReference type="InterPro" id="IPR029033">
    <property type="entry name" value="His_PPase_superfam"/>
</dbReference>
<gene>
    <name evidence="2" type="ORF">MOBT1_002176</name>
</gene>
<dbReference type="EMBL" id="CP119937">
    <property type="protein sequence ID" value="WFD03485.1"/>
    <property type="molecule type" value="Genomic_DNA"/>
</dbReference>
<feature type="chain" id="PRO_5042281434" description="Phosphoglycerate mutase family protein" evidence="1">
    <location>
        <begin position="20"/>
        <end position="184"/>
    </location>
</feature>
<evidence type="ECO:0008006" key="4">
    <source>
        <dbReference type="Google" id="ProtNLM"/>
    </source>
</evidence>
<reference evidence="2" key="1">
    <citation type="submission" date="2023-03" db="EMBL/GenBank/DDBJ databases">
        <title>Mating type loci evolution in Malassezia.</title>
        <authorList>
            <person name="Coelho M.A."/>
        </authorList>
    </citation>
    <scope>NUCLEOTIDE SEQUENCE</scope>
    <source>
        <strain evidence="2">CBS 7876</strain>
    </source>
</reference>
<sequence length="184" mass="20398">MQFVKFVAVAIAAALGVSAATTPLVARSKDIKADVYLIRHGEKIDDDHTGLSPRGEQRADCVENVFSQDQLKVDAIITQDYKSNGKRIRPYDTVKPLAQRLGLDIDHHCDRDDADCAAKAIKKAVDKGAKRVLVCWEHHALSDIAKEIGVKGLDYPDRFDLVWQINDGKLVRSFSEECPNLDGN</sequence>